<feature type="modified residue" description="4-aspartylphosphate" evidence="4">
    <location>
        <position position="54"/>
    </location>
</feature>
<name>A0A369BLT4_9BACL</name>
<proteinExistence type="predicted"/>
<dbReference type="AlphaFoldDB" id="A0A369BLT4"/>
<feature type="domain" description="HTH araC/xylS-type" evidence="5">
    <location>
        <begin position="400"/>
        <end position="499"/>
    </location>
</feature>
<dbReference type="EMBL" id="QPJW01000002">
    <property type="protein sequence ID" value="RCX21556.1"/>
    <property type="molecule type" value="Genomic_DNA"/>
</dbReference>
<dbReference type="PROSITE" id="PS00041">
    <property type="entry name" value="HTH_ARAC_FAMILY_1"/>
    <property type="match status" value="1"/>
</dbReference>
<dbReference type="PANTHER" id="PTHR43280">
    <property type="entry name" value="ARAC-FAMILY TRANSCRIPTIONAL REGULATOR"/>
    <property type="match status" value="1"/>
</dbReference>
<dbReference type="InterPro" id="IPR011006">
    <property type="entry name" value="CheY-like_superfamily"/>
</dbReference>
<dbReference type="InterPro" id="IPR001789">
    <property type="entry name" value="Sig_transdc_resp-reg_receiver"/>
</dbReference>
<dbReference type="PANTHER" id="PTHR43280:SF2">
    <property type="entry name" value="HTH-TYPE TRANSCRIPTIONAL REGULATOR EXSA"/>
    <property type="match status" value="1"/>
</dbReference>
<evidence type="ECO:0000313" key="7">
    <source>
        <dbReference type="EMBL" id="RCX21556.1"/>
    </source>
</evidence>
<dbReference type="SMART" id="SM00448">
    <property type="entry name" value="REC"/>
    <property type="match status" value="1"/>
</dbReference>
<dbReference type="Gene3D" id="3.40.50.2300">
    <property type="match status" value="1"/>
</dbReference>
<dbReference type="RefSeq" id="WP_114496102.1">
    <property type="nucleotide sequence ID" value="NZ_QPJW01000002.1"/>
</dbReference>
<evidence type="ECO:0000313" key="8">
    <source>
        <dbReference type="Proteomes" id="UP000253090"/>
    </source>
</evidence>
<accession>A0A369BLT4</accession>
<dbReference type="PROSITE" id="PS01124">
    <property type="entry name" value="HTH_ARAC_FAMILY_2"/>
    <property type="match status" value="1"/>
</dbReference>
<dbReference type="PRINTS" id="PR00032">
    <property type="entry name" value="HTHARAC"/>
</dbReference>
<evidence type="ECO:0000256" key="4">
    <source>
        <dbReference type="PROSITE-ProRule" id="PRU00169"/>
    </source>
</evidence>
<dbReference type="Proteomes" id="UP000253090">
    <property type="component" value="Unassembled WGS sequence"/>
</dbReference>
<gene>
    <name evidence="7" type="ORF">DFP94_102309</name>
</gene>
<organism evidence="7 8">
    <name type="scientific">Fontibacillus phaseoli</name>
    <dbReference type="NCBI Taxonomy" id="1416533"/>
    <lineage>
        <taxon>Bacteria</taxon>
        <taxon>Bacillati</taxon>
        <taxon>Bacillota</taxon>
        <taxon>Bacilli</taxon>
        <taxon>Bacillales</taxon>
        <taxon>Paenibacillaceae</taxon>
        <taxon>Fontibacillus</taxon>
    </lineage>
</organism>
<evidence type="ECO:0000259" key="6">
    <source>
        <dbReference type="PROSITE" id="PS50110"/>
    </source>
</evidence>
<dbReference type="OrthoDB" id="9794370at2"/>
<sequence>MKLLIVDDDDYTRLGLLESVKWSAFGIEEIKEARDGAEALREAASFKPDIVITDIRMPKLSGIEFAEKLLDRCNESKLLFMSGFMEVDYLKSAIKLSAVDYIEKPIKLPDLELAVMKAVNSIRLQQEGQIILAEKLKLQRQRLTESLKSGMVIQGEVLPICKEIGFQANSHYVCIVSSVMTKQSDQVLDTEMHQAFWDAHKYPSLNVREDQNRILTIVALKHDELSKVRQLCHHLIHQNNELIIGMGLKAAALEGIADSYRTANRTLELSFYRPEQRLFCFEAKKLSESGMDLYSDFFSIYKKTPEQLPHWLDSLCGKIKEDEYLRRERVCNLFLSFAQAILLEKPTVLARLNHVSSQGDVEKDILESPSIDELRSFMKIIFTAYIEDLRESISYSSIVREVMNFVAANYRNADLDVREISEHVHMSASHLSYLFKNETGFTLKQYIGDYRLELAKKMILDEHYKINTIAERCGFASPSYFTKVFRASTNLTPIEYRKLGTQ</sequence>
<evidence type="ECO:0000256" key="1">
    <source>
        <dbReference type="ARBA" id="ARBA00023015"/>
    </source>
</evidence>
<dbReference type="InterPro" id="IPR018062">
    <property type="entry name" value="HTH_AraC-typ_CS"/>
</dbReference>
<dbReference type="Pfam" id="PF17853">
    <property type="entry name" value="GGDEF_2"/>
    <property type="match status" value="1"/>
</dbReference>
<comment type="caution">
    <text evidence="7">The sequence shown here is derived from an EMBL/GenBank/DDBJ whole genome shotgun (WGS) entry which is preliminary data.</text>
</comment>
<dbReference type="GO" id="GO:0043565">
    <property type="term" value="F:sequence-specific DNA binding"/>
    <property type="evidence" value="ECO:0007669"/>
    <property type="project" value="InterPro"/>
</dbReference>
<dbReference type="SUPFAM" id="SSF52172">
    <property type="entry name" value="CheY-like"/>
    <property type="match status" value="1"/>
</dbReference>
<dbReference type="PROSITE" id="PS50110">
    <property type="entry name" value="RESPONSE_REGULATORY"/>
    <property type="match status" value="1"/>
</dbReference>
<dbReference type="InterPro" id="IPR018060">
    <property type="entry name" value="HTH_AraC"/>
</dbReference>
<reference evidence="7 8" key="1">
    <citation type="submission" date="2018-07" db="EMBL/GenBank/DDBJ databases">
        <title>Genomic Encyclopedia of Type Strains, Phase III (KMG-III): the genomes of soil and plant-associated and newly described type strains.</title>
        <authorList>
            <person name="Whitman W."/>
        </authorList>
    </citation>
    <scope>NUCLEOTIDE SEQUENCE [LARGE SCALE GENOMIC DNA]</scope>
    <source>
        <strain evidence="7 8">CECT 8333</strain>
    </source>
</reference>
<keyword evidence="3" id="KW-0804">Transcription</keyword>
<feature type="domain" description="Response regulatory" evidence="6">
    <location>
        <begin position="2"/>
        <end position="119"/>
    </location>
</feature>
<keyword evidence="8" id="KW-1185">Reference proteome</keyword>
<dbReference type="SMART" id="SM00342">
    <property type="entry name" value="HTH_ARAC"/>
    <property type="match status" value="1"/>
</dbReference>
<keyword evidence="1" id="KW-0805">Transcription regulation</keyword>
<protein>
    <submittedName>
        <fullName evidence="7">Two-component system response regulator YesN</fullName>
    </submittedName>
</protein>
<keyword evidence="4" id="KW-0597">Phosphoprotein</keyword>
<dbReference type="Pfam" id="PF12833">
    <property type="entry name" value="HTH_18"/>
    <property type="match status" value="1"/>
</dbReference>
<dbReference type="Gene3D" id="1.10.10.60">
    <property type="entry name" value="Homeodomain-like"/>
    <property type="match status" value="2"/>
</dbReference>
<dbReference type="CDD" id="cd17536">
    <property type="entry name" value="REC_YesN-like"/>
    <property type="match status" value="1"/>
</dbReference>
<keyword evidence="2" id="KW-0238">DNA-binding</keyword>
<dbReference type="GO" id="GO:0003700">
    <property type="term" value="F:DNA-binding transcription factor activity"/>
    <property type="evidence" value="ECO:0007669"/>
    <property type="project" value="InterPro"/>
</dbReference>
<dbReference type="SUPFAM" id="SSF46689">
    <property type="entry name" value="Homeodomain-like"/>
    <property type="match status" value="2"/>
</dbReference>
<evidence type="ECO:0000259" key="5">
    <source>
        <dbReference type="PROSITE" id="PS01124"/>
    </source>
</evidence>
<dbReference type="GO" id="GO:0000160">
    <property type="term" value="P:phosphorelay signal transduction system"/>
    <property type="evidence" value="ECO:0007669"/>
    <property type="project" value="InterPro"/>
</dbReference>
<dbReference type="InterPro" id="IPR009057">
    <property type="entry name" value="Homeodomain-like_sf"/>
</dbReference>
<dbReference type="Pfam" id="PF00072">
    <property type="entry name" value="Response_reg"/>
    <property type="match status" value="1"/>
</dbReference>
<evidence type="ECO:0000256" key="2">
    <source>
        <dbReference type="ARBA" id="ARBA00023125"/>
    </source>
</evidence>
<dbReference type="InterPro" id="IPR041522">
    <property type="entry name" value="CdaR_GGDEF"/>
</dbReference>
<evidence type="ECO:0000256" key="3">
    <source>
        <dbReference type="ARBA" id="ARBA00023163"/>
    </source>
</evidence>
<dbReference type="InterPro" id="IPR020449">
    <property type="entry name" value="Tscrpt_reg_AraC-type_HTH"/>
</dbReference>